<evidence type="ECO:0000313" key="5">
    <source>
        <dbReference type="Proteomes" id="UP001241747"/>
    </source>
</evidence>
<dbReference type="InterPro" id="IPR007848">
    <property type="entry name" value="Small_mtfrase_dom"/>
</dbReference>
<comment type="caution">
    <text evidence="4">The sequence shown here is derived from an EMBL/GenBank/DDBJ whole genome shotgun (WGS) entry which is preliminary data.</text>
</comment>
<keyword evidence="5" id="KW-1185">Reference proteome</keyword>
<keyword evidence="2" id="KW-0949">S-adenosyl-L-methionine</keyword>
<feature type="domain" description="Methyltransferase small" evidence="3">
    <location>
        <begin position="35"/>
        <end position="176"/>
    </location>
</feature>
<organism evidence="4 5">
    <name type="scientific">Xanthobacter agilis</name>
    <dbReference type="NCBI Taxonomy" id="47492"/>
    <lineage>
        <taxon>Bacteria</taxon>
        <taxon>Pseudomonadati</taxon>
        <taxon>Pseudomonadota</taxon>
        <taxon>Alphaproteobacteria</taxon>
        <taxon>Hyphomicrobiales</taxon>
        <taxon>Xanthobacteraceae</taxon>
        <taxon>Xanthobacter</taxon>
    </lineage>
</organism>
<reference evidence="4 5" key="1">
    <citation type="submission" date="2023-07" db="EMBL/GenBank/DDBJ databases">
        <title>Genomic Encyclopedia of Type Strains, Phase IV (KMG-IV): sequencing the most valuable type-strain genomes for metagenomic binning, comparative biology and taxonomic classification.</title>
        <authorList>
            <person name="Goeker M."/>
        </authorList>
    </citation>
    <scope>NUCLEOTIDE SEQUENCE [LARGE SCALE GENOMIC DNA]</scope>
    <source>
        <strain evidence="4 5">DSM 3770</strain>
    </source>
</reference>
<dbReference type="Gene3D" id="3.40.50.150">
    <property type="entry name" value="Vaccinia Virus protein VP39"/>
    <property type="match status" value="1"/>
</dbReference>
<dbReference type="InterPro" id="IPR050210">
    <property type="entry name" value="tRNA_Adenine-N(6)_MTase"/>
</dbReference>
<dbReference type="Proteomes" id="UP001241747">
    <property type="component" value="Unassembled WGS sequence"/>
</dbReference>
<evidence type="ECO:0000256" key="2">
    <source>
        <dbReference type="ARBA" id="ARBA00022691"/>
    </source>
</evidence>
<name>A0ABU0L8D3_XANAG</name>
<dbReference type="PANTHER" id="PTHR47739:SF1">
    <property type="entry name" value="TRNA1(VAL) (ADENINE(37)-N6)-METHYLTRANSFERASE"/>
    <property type="match status" value="1"/>
</dbReference>
<dbReference type="Pfam" id="PF05175">
    <property type="entry name" value="MTS"/>
    <property type="match status" value="1"/>
</dbReference>
<evidence type="ECO:0000313" key="4">
    <source>
        <dbReference type="EMBL" id="MDQ0503407.1"/>
    </source>
</evidence>
<evidence type="ECO:0000256" key="1">
    <source>
        <dbReference type="ARBA" id="ARBA00022603"/>
    </source>
</evidence>
<proteinExistence type="predicted"/>
<dbReference type="SUPFAM" id="SSF53335">
    <property type="entry name" value="S-adenosyl-L-methionine-dependent methyltransferases"/>
    <property type="match status" value="1"/>
</dbReference>
<dbReference type="InterPro" id="IPR029063">
    <property type="entry name" value="SAM-dependent_MTases_sf"/>
</dbReference>
<dbReference type="RefSeq" id="WP_237344268.1">
    <property type="nucleotide sequence ID" value="NZ_JABWGX010000003.1"/>
</dbReference>
<evidence type="ECO:0000259" key="3">
    <source>
        <dbReference type="Pfam" id="PF05175"/>
    </source>
</evidence>
<dbReference type="CDD" id="cd02440">
    <property type="entry name" value="AdoMet_MTases"/>
    <property type="match status" value="1"/>
</dbReference>
<dbReference type="EMBL" id="JAUSVY010000001">
    <property type="protein sequence ID" value="MDQ0503407.1"/>
    <property type="molecule type" value="Genomic_DNA"/>
</dbReference>
<sequence length="253" mass="25737">MTPPARPDVTADAILGGRVTLRQQARGHRVGHDAVLLAALAPAGCRAMVDLGAGVGAAGLAFLARVPEATGTLVEIDPTLAALATENVADNHFGGRCRVVVADVLRLARPSGPPAPAVGMADLVLVNPPFNAAGAHQTSPHAGRARAHIGGAELLLAWVTTAYRCLAPGGVLCLIHRPEEMEAIFAALAGRFGAAELLPVHPRPEAPAVRLLVRAVKGRRTAPRLLPGLVLADAEGVPTIAAEAVVRGAGALG</sequence>
<accession>A0ABU0L8D3</accession>
<keyword evidence="1" id="KW-0489">Methyltransferase</keyword>
<gene>
    <name evidence="4" type="ORF">QOZ94_000177</name>
</gene>
<keyword evidence="1" id="KW-0808">Transferase</keyword>
<dbReference type="PANTHER" id="PTHR47739">
    <property type="entry name" value="TRNA1(VAL) (ADENINE(37)-N6)-METHYLTRANSFERASE"/>
    <property type="match status" value="1"/>
</dbReference>
<protein>
    <submittedName>
        <fullName evidence="4">tRNA1(Val) A37 N6-methylase TrmN6</fullName>
    </submittedName>
</protein>